<accession>A0A2S8I0Z5</accession>
<proteinExistence type="predicted"/>
<feature type="region of interest" description="Disordered" evidence="1">
    <location>
        <begin position="42"/>
        <end position="64"/>
    </location>
</feature>
<dbReference type="AlphaFoldDB" id="A0A2S8I0Z5"/>
<name>A0A2S8I0Z5_BURCE</name>
<reference evidence="2 3" key="1">
    <citation type="submission" date="2018-02" db="EMBL/GenBank/DDBJ databases">
        <title>Draft genome sequencing of Burkholderia cepacia Y14-15.</title>
        <authorList>
            <person name="Zheng B.-X."/>
        </authorList>
    </citation>
    <scope>NUCLEOTIDE SEQUENCE [LARGE SCALE GENOMIC DNA]</scope>
    <source>
        <strain evidence="2 3">Y14-15</strain>
    </source>
</reference>
<feature type="compositionally biased region" description="Basic and acidic residues" evidence="1">
    <location>
        <begin position="54"/>
        <end position="64"/>
    </location>
</feature>
<dbReference type="RefSeq" id="WP_105393712.1">
    <property type="nucleotide sequence ID" value="NZ_PUIQ01000091.1"/>
</dbReference>
<evidence type="ECO:0000256" key="1">
    <source>
        <dbReference type="SAM" id="MobiDB-lite"/>
    </source>
</evidence>
<sequence length="64" mass="7372">MRAPLTDIDLRATWRRLRMVGDFDSLHPAARHAFECTASVWRDREPAPEPPPVDAKRRAANDFD</sequence>
<dbReference type="Proteomes" id="UP000238206">
    <property type="component" value="Unassembled WGS sequence"/>
</dbReference>
<evidence type="ECO:0000313" key="2">
    <source>
        <dbReference type="EMBL" id="PQP08391.1"/>
    </source>
</evidence>
<evidence type="ECO:0000313" key="3">
    <source>
        <dbReference type="Proteomes" id="UP000238206"/>
    </source>
</evidence>
<comment type="caution">
    <text evidence="2">The sequence shown here is derived from an EMBL/GenBank/DDBJ whole genome shotgun (WGS) entry which is preliminary data.</text>
</comment>
<gene>
    <name evidence="2" type="ORF">C5615_36485</name>
</gene>
<dbReference type="EMBL" id="PUIQ01000091">
    <property type="protein sequence ID" value="PQP08391.1"/>
    <property type="molecule type" value="Genomic_DNA"/>
</dbReference>
<organism evidence="2 3">
    <name type="scientific">Burkholderia cepacia</name>
    <name type="common">Pseudomonas cepacia</name>
    <dbReference type="NCBI Taxonomy" id="292"/>
    <lineage>
        <taxon>Bacteria</taxon>
        <taxon>Pseudomonadati</taxon>
        <taxon>Pseudomonadota</taxon>
        <taxon>Betaproteobacteria</taxon>
        <taxon>Burkholderiales</taxon>
        <taxon>Burkholderiaceae</taxon>
        <taxon>Burkholderia</taxon>
        <taxon>Burkholderia cepacia complex</taxon>
    </lineage>
</organism>
<protein>
    <submittedName>
        <fullName evidence="2">Uncharacterized protein</fullName>
    </submittedName>
</protein>